<proteinExistence type="predicted"/>
<sequence length="285" mass="31676">MNKLKKMTMEAGAATLMMLSVFSFGGATTVTAAKSDIGNQNTMAVAWYQTSAECKALYLQGYNVARQNLDQSLAQPSAQPRAIILDIDETVLDNSPYQAYNALHDEQFPNHWNAWVNAAEAKPVPGAKDFLNYANQNGVQIYYVSDRAANQLKATKKNLADQGLPQATDDHIMLKGKNDKTKESRRQAIEQNNNVIMFFGDSLTDFNDPQSASVKGRYNDVMKNANQFGSKYIILPCPMYGGWEGALYGNDYSISDAKKSQARKSHLTYFNPKNNKVENKTVTEP</sequence>
<dbReference type="OrthoDB" id="395856at2"/>
<dbReference type="InterPro" id="IPR006423">
    <property type="entry name" value="Lipo_e_P4"/>
</dbReference>
<dbReference type="CDD" id="cd07534">
    <property type="entry name" value="HAD_CAP"/>
    <property type="match status" value="1"/>
</dbReference>
<dbReference type="PANTHER" id="PTHR31284">
    <property type="entry name" value="ACID PHOSPHATASE-LIKE PROTEIN"/>
    <property type="match status" value="1"/>
</dbReference>
<dbReference type="SUPFAM" id="SSF56784">
    <property type="entry name" value="HAD-like"/>
    <property type="match status" value="1"/>
</dbReference>
<dbReference type="eggNOG" id="COG2503">
    <property type="taxonomic scope" value="Bacteria"/>
</dbReference>
<reference evidence="3 5" key="1">
    <citation type="submission" date="2009-09" db="EMBL/GenBank/DDBJ databases">
        <authorList>
            <person name="Qin X."/>
            <person name="Bachman B."/>
            <person name="Battles P."/>
            <person name="Bell A."/>
            <person name="Bess C."/>
            <person name="Bickham C."/>
            <person name="Chaboub L."/>
            <person name="Chen D."/>
            <person name="Coyle M."/>
            <person name="Deiros D.R."/>
            <person name="Dinh H."/>
            <person name="Forbes L."/>
            <person name="Fowler G."/>
            <person name="Francisco L."/>
            <person name="Fu Q."/>
            <person name="Gubbala S."/>
            <person name="Hale W."/>
            <person name="Han Y."/>
            <person name="Hemphill L."/>
            <person name="Highlander S.K."/>
            <person name="Hirani K."/>
            <person name="Hogues M."/>
            <person name="Jackson L."/>
            <person name="Jakkamsetti A."/>
            <person name="Javaid M."/>
            <person name="Jiang H."/>
            <person name="Korchina V."/>
            <person name="Kovar C."/>
            <person name="Lara F."/>
            <person name="Lee S."/>
            <person name="Mata R."/>
            <person name="Mathew T."/>
            <person name="Moen C."/>
            <person name="Morales K."/>
            <person name="Munidasa M."/>
            <person name="Nazareth L."/>
            <person name="Ngo R."/>
            <person name="Nguyen L."/>
            <person name="Okwuonu G."/>
            <person name="Ongeri F."/>
            <person name="Patil S."/>
            <person name="Petrosino J."/>
            <person name="Pham C."/>
            <person name="Pham P."/>
            <person name="Pu L.-L."/>
            <person name="Puazo M."/>
            <person name="Raj R."/>
            <person name="Reid J."/>
            <person name="Rouhana J."/>
            <person name="Saada N."/>
            <person name="Shang Y."/>
            <person name="Simmons D."/>
            <person name="Thornton R."/>
            <person name="Warren J."/>
            <person name="Weissenberger G."/>
            <person name="Zhang J."/>
            <person name="Zhang L."/>
            <person name="Zhou C."/>
            <person name="Zhu D."/>
            <person name="Muzny D."/>
            <person name="Worley K."/>
            <person name="Gibbs R."/>
        </authorList>
    </citation>
    <scope>NUCLEOTIDE SEQUENCE [LARGE SCALE GENOMIC DNA]</scope>
    <source>
        <strain evidence="3 5">DSM 16041</strain>
    </source>
</reference>
<name>C8P8I9_9LACO</name>
<evidence type="ECO:0000256" key="2">
    <source>
        <dbReference type="SAM" id="SignalP"/>
    </source>
</evidence>
<evidence type="ECO:0000313" key="4">
    <source>
        <dbReference type="EMBL" id="KRK59694.1"/>
    </source>
</evidence>
<reference evidence="4 6" key="2">
    <citation type="journal article" date="2015" name="Genome Announc.">
        <title>Expanding the biotechnology potential of lactobacilli through comparative genomics of 213 strains and associated genera.</title>
        <authorList>
            <person name="Sun Z."/>
            <person name="Harris H.M."/>
            <person name="McCann A."/>
            <person name="Guo C."/>
            <person name="Argimon S."/>
            <person name="Zhang W."/>
            <person name="Yang X."/>
            <person name="Jeffery I.B."/>
            <person name="Cooney J.C."/>
            <person name="Kagawa T.F."/>
            <person name="Liu W."/>
            <person name="Song Y."/>
            <person name="Salvetti E."/>
            <person name="Wrobel A."/>
            <person name="Rasinkangas P."/>
            <person name="Parkhill J."/>
            <person name="Rea M.C."/>
            <person name="O'Sullivan O."/>
            <person name="Ritari J."/>
            <person name="Douillard F.P."/>
            <person name="Paul Ross R."/>
            <person name="Yang R."/>
            <person name="Briner A.E."/>
            <person name="Felis G.E."/>
            <person name="de Vos W.M."/>
            <person name="Barrangou R."/>
            <person name="Klaenhammer T.R."/>
            <person name="Caufield P.W."/>
            <person name="Cui Y."/>
            <person name="Zhang H."/>
            <person name="O'Toole P.W."/>
        </authorList>
    </citation>
    <scope>NUCLEOTIDE SEQUENCE [LARGE SCALE GENOMIC DNA]</scope>
    <source>
        <strain evidence="4 6">DSM 16041</strain>
    </source>
</reference>
<feature type="signal peptide" evidence="2">
    <location>
        <begin position="1"/>
        <end position="25"/>
    </location>
</feature>
<dbReference type="AlphaFoldDB" id="C8P8I9"/>
<dbReference type="InterPro" id="IPR023214">
    <property type="entry name" value="HAD_sf"/>
</dbReference>
<protein>
    <submittedName>
        <fullName evidence="3">5'-nucleotidase, lipoprotein e(P4) family</fullName>
    </submittedName>
    <submittedName>
        <fullName evidence="4">Lipoprotein e(P4) family acid phosphatasE5-nucleotidase</fullName>
    </submittedName>
</protein>
<dbReference type="RefSeq" id="WP_007123180.1">
    <property type="nucleotide sequence ID" value="NZ_AZDK01000015.1"/>
</dbReference>
<dbReference type="EMBL" id="AZDK01000015">
    <property type="protein sequence ID" value="KRK59694.1"/>
    <property type="molecule type" value="Genomic_DNA"/>
</dbReference>
<dbReference type="PIRSF" id="PIRSF019271">
    <property type="entry name" value="Acid_Ptase_C"/>
    <property type="match status" value="1"/>
</dbReference>
<keyword evidence="3" id="KW-0449">Lipoprotein</keyword>
<dbReference type="GO" id="GO:0009279">
    <property type="term" value="C:cell outer membrane"/>
    <property type="evidence" value="ECO:0007669"/>
    <property type="project" value="InterPro"/>
</dbReference>
<dbReference type="Proteomes" id="UP000051883">
    <property type="component" value="Unassembled WGS sequence"/>
</dbReference>
<evidence type="ECO:0000313" key="6">
    <source>
        <dbReference type="Proteomes" id="UP000051883"/>
    </source>
</evidence>
<dbReference type="InterPro" id="IPR036412">
    <property type="entry name" value="HAD-like_sf"/>
</dbReference>
<dbReference type="SFLD" id="SFLDS00003">
    <property type="entry name" value="Haloacid_Dehalogenase"/>
    <property type="match status" value="1"/>
</dbReference>
<dbReference type="HOGENOM" id="CLU_052352_1_0_9"/>
<keyword evidence="1 2" id="KW-0732">Signal</keyword>
<evidence type="ECO:0000256" key="1">
    <source>
        <dbReference type="ARBA" id="ARBA00022729"/>
    </source>
</evidence>
<dbReference type="Pfam" id="PF03767">
    <property type="entry name" value="Acid_phosphat_B"/>
    <property type="match status" value="1"/>
</dbReference>
<dbReference type="Gene3D" id="3.40.50.1000">
    <property type="entry name" value="HAD superfamily/HAD-like"/>
    <property type="match status" value="1"/>
</dbReference>
<dbReference type="PATRIC" id="fig|525309.8.peg.469"/>
<evidence type="ECO:0000313" key="5">
    <source>
        <dbReference type="Proteomes" id="UP000003675"/>
    </source>
</evidence>
<keyword evidence="6" id="KW-1185">Reference proteome</keyword>
<dbReference type="EMBL" id="ACLL01000047">
    <property type="protein sequence ID" value="EEW53203.1"/>
    <property type="molecule type" value="Genomic_DNA"/>
</dbReference>
<dbReference type="InterPro" id="IPR005519">
    <property type="entry name" value="Acid_phosphat_B-like"/>
</dbReference>
<accession>C8P8I9</accession>
<organism evidence="3 5">
    <name type="scientific">Limosilactobacillus antri DSM 16041</name>
    <dbReference type="NCBI Taxonomy" id="525309"/>
    <lineage>
        <taxon>Bacteria</taxon>
        <taxon>Bacillati</taxon>
        <taxon>Bacillota</taxon>
        <taxon>Bacilli</taxon>
        <taxon>Lactobacillales</taxon>
        <taxon>Lactobacillaceae</taxon>
        <taxon>Limosilactobacillus</taxon>
    </lineage>
</organism>
<dbReference type="Proteomes" id="UP000003675">
    <property type="component" value="Unassembled WGS sequence"/>
</dbReference>
<dbReference type="PANTHER" id="PTHR31284:SF10">
    <property type="entry name" value="ACID PHOSPHATASE-LIKE PROTEIN"/>
    <property type="match status" value="1"/>
</dbReference>
<dbReference type="STRING" id="525309.HMPREF0494_1633"/>
<dbReference type="NCBIfam" id="TIGR01533">
    <property type="entry name" value="lipo_e_P4"/>
    <property type="match status" value="1"/>
</dbReference>
<feature type="chain" id="PRO_5038364776" evidence="2">
    <location>
        <begin position="26"/>
        <end position="285"/>
    </location>
</feature>
<comment type="caution">
    <text evidence="3">The sequence shown here is derived from an EMBL/GenBank/DDBJ whole genome shotgun (WGS) entry which is preliminary data.</text>
</comment>
<dbReference type="SFLD" id="SFLDG01125">
    <property type="entry name" value="C1.1:_Acid_Phosphatase_Like"/>
    <property type="match status" value="1"/>
</dbReference>
<evidence type="ECO:0000313" key="3">
    <source>
        <dbReference type="EMBL" id="EEW53203.1"/>
    </source>
</evidence>
<gene>
    <name evidence="4" type="ORF">FC31_GL000460</name>
    <name evidence="3" type="ORF">HMPREF0494_1633</name>
</gene>